<gene>
    <name evidence="1" type="primary">cymR_1</name>
    <name evidence="1" type="ORF">EUAN_02060</name>
</gene>
<reference evidence="1 2" key="1">
    <citation type="submission" date="2016-09" db="EMBL/GenBank/DDBJ databases">
        <title>Genome sequence of Eubacterium angustum.</title>
        <authorList>
            <person name="Poehlein A."/>
            <person name="Daniel R."/>
        </authorList>
    </citation>
    <scope>NUCLEOTIDE SEQUENCE [LARGE SCALE GENOMIC DNA]</scope>
    <source>
        <strain evidence="1 2">DSM 1989</strain>
    </source>
</reference>
<dbReference type="InterPro" id="IPR036390">
    <property type="entry name" value="WH_DNA-bd_sf"/>
</dbReference>
<keyword evidence="2" id="KW-1185">Reference proteome</keyword>
<comment type="caution">
    <text evidence="1">The sequence shown here is derived from an EMBL/GenBank/DDBJ whole genome shotgun (WGS) entry which is preliminary data.</text>
</comment>
<sequence>MKLKNGFEQAVCIIALLATQDVSIPVSSQVINKMLEASPTYLRKIFRKLVVADLVKSVPGNNGGFTLSKSPEEISLRQVVESLEGPISTYPDTGLADKVFKNMQSGANLLPKPGDLVLKEAFLEADKLWLSALEQKSVKSLIQTALGLDYIPIVDWNETDTEGELLIRKVLNRINGNI</sequence>
<evidence type="ECO:0000313" key="2">
    <source>
        <dbReference type="Proteomes" id="UP000180254"/>
    </source>
</evidence>
<dbReference type="PROSITE" id="PS51197">
    <property type="entry name" value="HTH_RRF2_2"/>
    <property type="match status" value="1"/>
</dbReference>
<dbReference type="PANTHER" id="PTHR33221">
    <property type="entry name" value="WINGED HELIX-TURN-HELIX TRANSCRIPTIONAL REGULATOR, RRF2 FAMILY"/>
    <property type="match status" value="1"/>
</dbReference>
<dbReference type="Gene3D" id="1.10.10.10">
    <property type="entry name" value="Winged helix-like DNA-binding domain superfamily/Winged helix DNA-binding domain"/>
    <property type="match status" value="1"/>
</dbReference>
<dbReference type="SUPFAM" id="SSF46785">
    <property type="entry name" value="Winged helix' DNA-binding domain"/>
    <property type="match status" value="1"/>
</dbReference>
<proteinExistence type="predicted"/>
<organism evidence="1 2">
    <name type="scientific">Andreesenia angusta</name>
    <dbReference type="NCBI Taxonomy" id="39480"/>
    <lineage>
        <taxon>Bacteria</taxon>
        <taxon>Bacillati</taxon>
        <taxon>Bacillota</taxon>
        <taxon>Tissierellia</taxon>
        <taxon>Tissierellales</taxon>
        <taxon>Gottschalkiaceae</taxon>
        <taxon>Andreesenia</taxon>
    </lineage>
</organism>
<dbReference type="PANTHER" id="PTHR33221:SF9">
    <property type="entry name" value="RRF2 FAMILY PROTEIN"/>
    <property type="match status" value="1"/>
</dbReference>
<name>A0A1S1V9T2_9FIRM</name>
<dbReference type="NCBIfam" id="TIGR00738">
    <property type="entry name" value="rrf2_super"/>
    <property type="match status" value="1"/>
</dbReference>
<dbReference type="GO" id="GO:0003700">
    <property type="term" value="F:DNA-binding transcription factor activity"/>
    <property type="evidence" value="ECO:0007669"/>
    <property type="project" value="TreeGrafter"/>
</dbReference>
<dbReference type="InterPro" id="IPR000944">
    <property type="entry name" value="Tscrpt_reg_Rrf2"/>
</dbReference>
<dbReference type="EMBL" id="MKIE01000001">
    <property type="protein sequence ID" value="OHW63342.1"/>
    <property type="molecule type" value="Genomic_DNA"/>
</dbReference>
<dbReference type="InterPro" id="IPR036388">
    <property type="entry name" value="WH-like_DNA-bd_sf"/>
</dbReference>
<dbReference type="STRING" id="39480.EUAN_02060"/>
<dbReference type="Proteomes" id="UP000180254">
    <property type="component" value="Unassembled WGS sequence"/>
</dbReference>
<accession>A0A1S1V9T2</accession>
<protein>
    <submittedName>
        <fullName evidence="1">HTH-type transcriptional regulator CymR</fullName>
    </submittedName>
</protein>
<dbReference type="GO" id="GO:0005829">
    <property type="term" value="C:cytosol"/>
    <property type="evidence" value="ECO:0007669"/>
    <property type="project" value="TreeGrafter"/>
</dbReference>
<dbReference type="OrthoDB" id="9804747at2"/>
<dbReference type="Pfam" id="PF02082">
    <property type="entry name" value="Rrf2"/>
    <property type="match status" value="1"/>
</dbReference>
<evidence type="ECO:0000313" key="1">
    <source>
        <dbReference type="EMBL" id="OHW63342.1"/>
    </source>
</evidence>
<dbReference type="RefSeq" id="WP_071060750.1">
    <property type="nucleotide sequence ID" value="NZ_MKIE01000001.1"/>
</dbReference>
<dbReference type="AlphaFoldDB" id="A0A1S1V9T2"/>